<gene>
    <name evidence="1" type="ORF">DEA37_0006812</name>
</gene>
<protein>
    <submittedName>
        <fullName evidence="1">Uncharacterized protein</fullName>
    </submittedName>
</protein>
<accession>A0A5J4N6N3</accession>
<dbReference type="AlphaFoldDB" id="A0A5J4N6N3"/>
<proteinExistence type="predicted"/>
<dbReference type="EMBL" id="QNGE01007158">
    <property type="protein sequence ID" value="KAA3671154.1"/>
    <property type="molecule type" value="Genomic_DNA"/>
</dbReference>
<reference evidence="1 2" key="1">
    <citation type="journal article" date="2019" name="Gigascience">
        <title>Whole-genome sequence of the oriental lung fluke Paragonimus westermani.</title>
        <authorList>
            <person name="Oey H."/>
            <person name="Zakrzewski M."/>
            <person name="Narain K."/>
            <person name="Devi K.R."/>
            <person name="Agatsuma T."/>
            <person name="Nawaratna S."/>
            <person name="Gobert G.N."/>
            <person name="Jones M.K."/>
            <person name="Ragan M.A."/>
            <person name="McManus D.P."/>
            <person name="Krause L."/>
        </authorList>
    </citation>
    <scope>NUCLEOTIDE SEQUENCE [LARGE SCALE GENOMIC DNA]</scope>
    <source>
        <strain evidence="1 2">IND2009</strain>
    </source>
</reference>
<organism evidence="1 2">
    <name type="scientific">Paragonimus westermani</name>
    <dbReference type="NCBI Taxonomy" id="34504"/>
    <lineage>
        <taxon>Eukaryota</taxon>
        <taxon>Metazoa</taxon>
        <taxon>Spiralia</taxon>
        <taxon>Lophotrochozoa</taxon>
        <taxon>Platyhelminthes</taxon>
        <taxon>Trematoda</taxon>
        <taxon>Digenea</taxon>
        <taxon>Plagiorchiida</taxon>
        <taxon>Troglotremata</taxon>
        <taxon>Troglotrematidae</taxon>
        <taxon>Paragonimus</taxon>
    </lineage>
</organism>
<keyword evidence="2" id="KW-1185">Reference proteome</keyword>
<evidence type="ECO:0000313" key="2">
    <source>
        <dbReference type="Proteomes" id="UP000324629"/>
    </source>
</evidence>
<comment type="caution">
    <text evidence="1">The sequence shown here is derived from an EMBL/GenBank/DDBJ whole genome shotgun (WGS) entry which is preliminary data.</text>
</comment>
<evidence type="ECO:0000313" key="1">
    <source>
        <dbReference type="EMBL" id="KAA3671154.1"/>
    </source>
</evidence>
<dbReference type="Proteomes" id="UP000324629">
    <property type="component" value="Unassembled WGS sequence"/>
</dbReference>
<name>A0A5J4N6N3_9TREM</name>
<sequence length="135" mass="15807">MVRLVFRCCTHVRRSICTSKSLWSSTRVSSGFNLCNQSSPSFGSQHIRPFFTPTVHWSKVMCLRHGTGWRCACCSLLSGTMRKYDRMSPQSEQVRLLHSLRLWVSLRPLLTHMLLFVLRVSRRVRWIVYHYITGC</sequence>